<gene>
    <name evidence="1" type="ORF">DYI25_11405</name>
</gene>
<name>A0A944CL08_9BACI</name>
<comment type="caution">
    <text evidence="1">The sequence shown here is derived from an EMBL/GenBank/DDBJ whole genome shotgun (WGS) entry which is preliminary data.</text>
</comment>
<evidence type="ECO:0000313" key="2">
    <source>
        <dbReference type="Proteomes" id="UP000761411"/>
    </source>
</evidence>
<dbReference type="EMBL" id="QTKX01000001">
    <property type="protein sequence ID" value="MBS8265049.1"/>
    <property type="molecule type" value="Genomic_DNA"/>
</dbReference>
<dbReference type="Proteomes" id="UP000761411">
    <property type="component" value="Unassembled WGS sequence"/>
</dbReference>
<proteinExistence type="predicted"/>
<dbReference type="AlphaFoldDB" id="A0A944CL08"/>
<keyword evidence="2" id="KW-1185">Reference proteome</keyword>
<sequence length="80" mass="9690">MTSAFYFHALFYAHFSNFVVIDYKIGVNELFFFPKYPLVMRKEHANLIPNYRMAFYYVKIGFRILTTIFTKKQPSFKKDK</sequence>
<reference evidence="1 2" key="1">
    <citation type="journal article" date="2021" name="Microorganisms">
        <title>Bacterial Dimethylsulfoniopropionate Biosynthesis in the East China Sea.</title>
        <authorList>
            <person name="Liu J."/>
            <person name="Zhang Y."/>
            <person name="Liu J."/>
            <person name="Zhong H."/>
            <person name="Williams B.T."/>
            <person name="Zheng Y."/>
            <person name="Curson A.R.J."/>
            <person name="Sun C."/>
            <person name="Sun H."/>
            <person name="Song D."/>
            <person name="Wagner Mackenzie B."/>
            <person name="Bermejo Martinez A."/>
            <person name="Todd J.D."/>
            <person name="Zhang X.H."/>
        </authorList>
    </citation>
    <scope>NUCLEOTIDE SEQUENCE [LARGE SCALE GENOMIC DNA]</scope>
    <source>
        <strain evidence="1 2">ESS08</strain>
    </source>
</reference>
<protein>
    <submittedName>
        <fullName evidence="1">Uncharacterized protein</fullName>
    </submittedName>
</protein>
<organism evidence="1 2">
    <name type="scientific">Mesobacillus boroniphilus</name>
    <dbReference type="NCBI Taxonomy" id="308892"/>
    <lineage>
        <taxon>Bacteria</taxon>
        <taxon>Bacillati</taxon>
        <taxon>Bacillota</taxon>
        <taxon>Bacilli</taxon>
        <taxon>Bacillales</taxon>
        <taxon>Bacillaceae</taxon>
        <taxon>Mesobacillus</taxon>
    </lineage>
</organism>
<accession>A0A944CL08</accession>
<evidence type="ECO:0000313" key="1">
    <source>
        <dbReference type="EMBL" id="MBS8265049.1"/>
    </source>
</evidence>